<comment type="caution">
    <text evidence="1">The sequence shown here is derived from an EMBL/GenBank/DDBJ whole genome shotgun (WGS) entry which is preliminary data.</text>
</comment>
<accession>A0A4U5NB64</accession>
<dbReference type="EMBL" id="AZBU02000004">
    <property type="protein sequence ID" value="TKR79790.1"/>
    <property type="molecule type" value="Genomic_DNA"/>
</dbReference>
<dbReference type="Proteomes" id="UP000298663">
    <property type="component" value="Unassembled WGS sequence"/>
</dbReference>
<evidence type="ECO:0000313" key="2">
    <source>
        <dbReference type="Proteomes" id="UP000298663"/>
    </source>
</evidence>
<dbReference type="AlphaFoldDB" id="A0A4U5NB64"/>
<sequence>MNEEQKKEHRVYCPGDGSLQEAWDDITQGSKMLFVSETDEQVFKRLHLNINTNVSRVPLYYIIALKPYVCSTHVQLQILSQFQINCVTNSELFCERLRLPFIIMCFTISRLTLEVGVC</sequence>
<name>A0A4U5NB64_STECR</name>
<organism evidence="1 2">
    <name type="scientific">Steinernema carpocapsae</name>
    <name type="common">Entomopathogenic nematode</name>
    <dbReference type="NCBI Taxonomy" id="34508"/>
    <lineage>
        <taxon>Eukaryota</taxon>
        <taxon>Metazoa</taxon>
        <taxon>Ecdysozoa</taxon>
        <taxon>Nematoda</taxon>
        <taxon>Chromadorea</taxon>
        <taxon>Rhabditida</taxon>
        <taxon>Tylenchina</taxon>
        <taxon>Panagrolaimomorpha</taxon>
        <taxon>Strongyloidoidea</taxon>
        <taxon>Steinernematidae</taxon>
        <taxon>Steinernema</taxon>
    </lineage>
</organism>
<keyword evidence="2" id="KW-1185">Reference proteome</keyword>
<gene>
    <name evidence="1" type="ORF">L596_013957</name>
</gene>
<proteinExistence type="predicted"/>
<reference evidence="1 2" key="2">
    <citation type="journal article" date="2019" name="G3 (Bethesda)">
        <title>Hybrid Assembly of the Genome of the Entomopathogenic Nematode Steinernema carpocapsae Identifies the X-Chromosome.</title>
        <authorList>
            <person name="Serra L."/>
            <person name="Macchietto M."/>
            <person name="Macias-Munoz A."/>
            <person name="McGill C.J."/>
            <person name="Rodriguez I.M."/>
            <person name="Rodriguez B."/>
            <person name="Murad R."/>
            <person name="Mortazavi A."/>
        </authorList>
    </citation>
    <scope>NUCLEOTIDE SEQUENCE [LARGE SCALE GENOMIC DNA]</scope>
    <source>
        <strain evidence="1 2">ALL</strain>
    </source>
</reference>
<protein>
    <submittedName>
        <fullName evidence="1">Uncharacterized protein</fullName>
    </submittedName>
</protein>
<evidence type="ECO:0000313" key="1">
    <source>
        <dbReference type="EMBL" id="TKR79790.1"/>
    </source>
</evidence>
<reference evidence="1 2" key="1">
    <citation type="journal article" date="2015" name="Genome Biol.">
        <title>Comparative genomics of Steinernema reveals deeply conserved gene regulatory networks.</title>
        <authorList>
            <person name="Dillman A.R."/>
            <person name="Macchietto M."/>
            <person name="Porter C.F."/>
            <person name="Rogers A."/>
            <person name="Williams B."/>
            <person name="Antoshechkin I."/>
            <person name="Lee M.M."/>
            <person name="Goodwin Z."/>
            <person name="Lu X."/>
            <person name="Lewis E.E."/>
            <person name="Goodrich-Blair H."/>
            <person name="Stock S.P."/>
            <person name="Adams B.J."/>
            <person name="Sternberg P.W."/>
            <person name="Mortazavi A."/>
        </authorList>
    </citation>
    <scope>NUCLEOTIDE SEQUENCE [LARGE SCALE GENOMIC DNA]</scope>
    <source>
        <strain evidence="1 2">ALL</strain>
    </source>
</reference>